<protein>
    <submittedName>
        <fullName evidence="3">Uncharacterized protein</fullName>
    </submittedName>
</protein>
<evidence type="ECO:0000313" key="2">
    <source>
        <dbReference type="CGD" id="CAL0000163726"/>
    </source>
</evidence>
<proteinExistence type="predicted"/>
<gene>
    <name evidence="2" type="ordered locus">Cd36_46040</name>
    <name evidence="3" type="ORF">CD36_46040</name>
</gene>
<reference evidence="3 4" key="1">
    <citation type="journal article" date="2009" name="Genome Res.">
        <title>Comparative genomics of the fungal pathogens Candida dubliniensis and Candida albicans.</title>
        <authorList>
            <person name="Jackson A.P."/>
            <person name="Gamble J.A."/>
            <person name="Yeomans T."/>
            <person name="Moran G.P."/>
            <person name="Saunders D."/>
            <person name="Harris D."/>
            <person name="Aslett M."/>
            <person name="Barrell J.F."/>
            <person name="Butler G."/>
            <person name="Citiulo F."/>
            <person name="Coleman D.C."/>
            <person name="de Groot P.W.J."/>
            <person name="Goodwin T.J."/>
            <person name="Quail M.A."/>
            <person name="McQuillan J."/>
            <person name="Munro C.A."/>
            <person name="Pain A."/>
            <person name="Poulter R.T."/>
            <person name="Rajandream M.A."/>
            <person name="Renauld H."/>
            <person name="Spiering M.J."/>
            <person name="Tivey A."/>
            <person name="Gow N.A.R."/>
            <person name="Barrell B."/>
            <person name="Sullivan D.J."/>
            <person name="Berriman M."/>
        </authorList>
    </citation>
    <scope>NUCLEOTIDE SEQUENCE [LARGE SCALE GENOMIC DNA]</scope>
    <source>
        <strain evidence="4">CD36 / ATCC MYA-646 / CBS 7987 / NCPF 3949 / NRRL Y-17841</strain>
    </source>
</reference>
<evidence type="ECO:0000256" key="1">
    <source>
        <dbReference type="SAM" id="MobiDB-lite"/>
    </source>
</evidence>
<feature type="compositionally biased region" description="Low complexity" evidence="1">
    <location>
        <begin position="187"/>
        <end position="216"/>
    </location>
</feature>
<feature type="compositionally biased region" description="Low complexity" evidence="1">
    <location>
        <begin position="133"/>
        <end position="163"/>
    </location>
</feature>
<sequence length="238" mass="24851">FTLIQVSTTTATAANRAHNKDYVYYDCNTWCTKALNQENGCGYYDEDISDQEYFGCLCTNSQYFSNLRSCDCYTKAVYYASRTICSLASDESYSGSWSDIDISATTNYSPSTEDSSSTGDSTSNETSSLIDIISSTKDSSSSKGITTTSTGSSTGDNTSTITSLSTQGGGGNNGNNGNGGNSGSGGAANHNEQTSVPPNSQSSTTNNQPTSSQTTSGAANYLSSISVGTFLILVLSLI</sequence>
<dbReference type="GeneID" id="8047760"/>
<name>B9WGU4_CANDC</name>
<dbReference type="RefSeq" id="XP_002420247.1">
    <property type="nucleotide sequence ID" value="XM_002420202.1"/>
</dbReference>
<feature type="non-terminal residue" evidence="3">
    <location>
        <position position="1"/>
    </location>
</feature>
<dbReference type="OrthoDB" id="4025955at2759"/>
<evidence type="ECO:0000313" key="3">
    <source>
        <dbReference type="EMBL" id="CAX42470.1"/>
    </source>
</evidence>
<dbReference type="EMBL" id="FM992691">
    <property type="protein sequence ID" value="CAX42470.1"/>
    <property type="molecule type" value="Genomic_DNA"/>
</dbReference>
<feature type="region of interest" description="Disordered" evidence="1">
    <location>
        <begin position="133"/>
        <end position="216"/>
    </location>
</feature>
<dbReference type="HOGENOM" id="CLU_940073_0_0_1"/>
<keyword evidence="4" id="KW-1185">Reference proteome</keyword>
<accession>B9WGU4</accession>
<feature type="compositionally biased region" description="Gly residues" evidence="1">
    <location>
        <begin position="167"/>
        <end position="186"/>
    </location>
</feature>
<dbReference type="CGD" id="CAL0000163726">
    <property type="gene designation" value="Cd36_46040"/>
</dbReference>
<dbReference type="VEuPathDB" id="FungiDB:CD36_46040"/>
<evidence type="ECO:0000313" key="4">
    <source>
        <dbReference type="Proteomes" id="UP000002605"/>
    </source>
</evidence>
<dbReference type="KEGG" id="cdu:CD36_46040"/>
<feature type="region of interest" description="Disordered" evidence="1">
    <location>
        <begin position="107"/>
        <end position="126"/>
    </location>
</feature>
<dbReference type="AlphaFoldDB" id="B9WGU4"/>
<dbReference type="Proteomes" id="UP000002605">
    <property type="component" value="Chromosome 4"/>
</dbReference>
<organism evidence="3 4">
    <name type="scientific">Candida dubliniensis (strain CD36 / ATCC MYA-646 / CBS 7987 / NCPF 3949 / NRRL Y-17841)</name>
    <name type="common">Yeast</name>
    <dbReference type="NCBI Taxonomy" id="573826"/>
    <lineage>
        <taxon>Eukaryota</taxon>
        <taxon>Fungi</taxon>
        <taxon>Dikarya</taxon>
        <taxon>Ascomycota</taxon>
        <taxon>Saccharomycotina</taxon>
        <taxon>Pichiomycetes</taxon>
        <taxon>Debaryomycetaceae</taxon>
        <taxon>Candida/Lodderomyces clade</taxon>
        <taxon>Candida</taxon>
    </lineage>
</organism>